<comment type="caution">
    <text evidence="14">The sequence shown here is derived from an EMBL/GenBank/DDBJ whole genome shotgun (WGS) entry which is preliminary data.</text>
</comment>
<dbReference type="GO" id="GO:0004798">
    <property type="term" value="F:dTMP kinase activity"/>
    <property type="evidence" value="ECO:0007669"/>
    <property type="project" value="UniProtKB-UniRule"/>
</dbReference>
<evidence type="ECO:0000256" key="9">
    <source>
        <dbReference type="ARBA" id="ARBA00029962"/>
    </source>
</evidence>
<name>A0AAW8LYN0_AGRTU</name>
<evidence type="ECO:0000256" key="4">
    <source>
        <dbReference type="ARBA" id="ARBA00022679"/>
    </source>
</evidence>
<evidence type="ECO:0000313" key="14">
    <source>
        <dbReference type="EMBL" id="MDR6704022.1"/>
    </source>
</evidence>
<dbReference type="GO" id="GO:0005829">
    <property type="term" value="C:cytosol"/>
    <property type="evidence" value="ECO:0007669"/>
    <property type="project" value="TreeGrafter"/>
</dbReference>
<keyword evidence="7 11" id="KW-0418">Kinase</keyword>
<dbReference type="HAMAP" id="MF_00165">
    <property type="entry name" value="Thymidylate_kinase"/>
    <property type="match status" value="1"/>
</dbReference>
<evidence type="ECO:0000256" key="2">
    <source>
        <dbReference type="ARBA" id="ARBA00012980"/>
    </source>
</evidence>
<dbReference type="Gene3D" id="3.40.50.300">
    <property type="entry name" value="P-loop containing nucleotide triphosphate hydrolases"/>
    <property type="match status" value="1"/>
</dbReference>
<dbReference type="NCBIfam" id="TIGR00041">
    <property type="entry name" value="DTMP_kinase"/>
    <property type="match status" value="1"/>
</dbReference>
<dbReference type="GO" id="GO:0006235">
    <property type="term" value="P:dTTP biosynthetic process"/>
    <property type="evidence" value="ECO:0007669"/>
    <property type="project" value="UniProtKB-UniRule"/>
</dbReference>
<accession>A0AAW8LYN0</accession>
<feature type="domain" description="Thymidylate kinase-like" evidence="13">
    <location>
        <begin position="46"/>
        <end position="228"/>
    </location>
</feature>
<comment type="function">
    <text evidence="11">Phosphorylation of dTMP to form dTDP in both de novo and salvage pathways of dTTP synthesis.</text>
</comment>
<keyword evidence="4 11" id="KW-0808">Transferase</keyword>
<evidence type="ECO:0000256" key="1">
    <source>
        <dbReference type="ARBA" id="ARBA00009776"/>
    </source>
</evidence>
<evidence type="ECO:0000256" key="6">
    <source>
        <dbReference type="ARBA" id="ARBA00022741"/>
    </source>
</evidence>
<keyword evidence="5 11" id="KW-0545">Nucleotide biosynthesis</keyword>
<protein>
    <recommendedName>
        <fullName evidence="3 11">Thymidylate kinase</fullName>
        <ecNumber evidence="2 11">2.7.4.9</ecNumber>
    </recommendedName>
    <alternativeName>
        <fullName evidence="9 11">dTMP kinase</fullName>
    </alternativeName>
</protein>
<dbReference type="CDD" id="cd01672">
    <property type="entry name" value="TMPK"/>
    <property type="match status" value="1"/>
</dbReference>
<feature type="binding site" evidence="11">
    <location>
        <begin position="48"/>
        <end position="55"/>
    </location>
    <ligand>
        <name>ATP</name>
        <dbReference type="ChEBI" id="CHEBI:30616"/>
    </ligand>
</feature>
<evidence type="ECO:0000256" key="5">
    <source>
        <dbReference type="ARBA" id="ARBA00022727"/>
    </source>
</evidence>
<evidence type="ECO:0000259" key="13">
    <source>
        <dbReference type="Pfam" id="PF02223"/>
    </source>
</evidence>
<dbReference type="Pfam" id="PF02223">
    <property type="entry name" value="Thymidylate_kin"/>
    <property type="match status" value="1"/>
</dbReference>
<dbReference type="EMBL" id="JAVDSW010000003">
    <property type="protein sequence ID" value="MDR6704022.1"/>
    <property type="molecule type" value="Genomic_DNA"/>
</dbReference>
<evidence type="ECO:0000313" key="15">
    <source>
        <dbReference type="Proteomes" id="UP001265315"/>
    </source>
</evidence>
<keyword evidence="8 11" id="KW-0067">ATP-binding</keyword>
<comment type="similarity">
    <text evidence="1 11">Belongs to the thymidylate kinase family.</text>
</comment>
<dbReference type="InterPro" id="IPR039430">
    <property type="entry name" value="Thymidylate_kin-like_dom"/>
</dbReference>
<gene>
    <name evidence="11" type="primary">tmk</name>
    <name evidence="14" type="ORF">J2W61_003894</name>
</gene>
<dbReference type="EC" id="2.7.4.9" evidence="2 11"/>
<dbReference type="GO" id="GO:0006227">
    <property type="term" value="P:dUDP biosynthetic process"/>
    <property type="evidence" value="ECO:0007669"/>
    <property type="project" value="TreeGrafter"/>
</dbReference>
<dbReference type="SUPFAM" id="SSF52540">
    <property type="entry name" value="P-loop containing nucleoside triphosphate hydrolases"/>
    <property type="match status" value="1"/>
</dbReference>
<evidence type="ECO:0000256" key="3">
    <source>
        <dbReference type="ARBA" id="ARBA00017144"/>
    </source>
</evidence>
<dbReference type="PANTHER" id="PTHR10344:SF4">
    <property type="entry name" value="UMP-CMP KINASE 2, MITOCHONDRIAL"/>
    <property type="match status" value="1"/>
</dbReference>
<sequence>MQQQFISPPILPAQPSGKQPRKETRMTKTHSFTWAQTRWPGRLIAVEGFDGAGKTTQIELLHRRLAELGHNVVLTRQPSDWYRQSELVQQFLNSGGTPETVRALALFAAADRVRHCSNVIIPALARGQTVISDRYVFSSVAFFRSRGIDPEFIRTINQGIPRPDCAIYLDVKAEIVRERLLARDGDKLKHEENSIETINRVMDNFRSLAPELNIVAAQAEREEVFREIWQLVAPASDVTTRRPAPAGATGLRI</sequence>
<evidence type="ECO:0000256" key="8">
    <source>
        <dbReference type="ARBA" id="ARBA00022840"/>
    </source>
</evidence>
<dbReference type="GO" id="GO:0005524">
    <property type="term" value="F:ATP binding"/>
    <property type="evidence" value="ECO:0007669"/>
    <property type="project" value="UniProtKB-UniRule"/>
</dbReference>
<evidence type="ECO:0000256" key="7">
    <source>
        <dbReference type="ARBA" id="ARBA00022777"/>
    </source>
</evidence>
<feature type="region of interest" description="Disordered" evidence="12">
    <location>
        <begin position="1"/>
        <end position="29"/>
    </location>
</feature>
<dbReference type="Proteomes" id="UP001265315">
    <property type="component" value="Unassembled WGS sequence"/>
</dbReference>
<evidence type="ECO:0000256" key="10">
    <source>
        <dbReference type="ARBA" id="ARBA00048743"/>
    </source>
</evidence>
<keyword evidence="6 11" id="KW-0547">Nucleotide-binding</keyword>
<dbReference type="InterPro" id="IPR027417">
    <property type="entry name" value="P-loop_NTPase"/>
</dbReference>
<reference evidence="14" key="1">
    <citation type="submission" date="2023-07" db="EMBL/GenBank/DDBJ databases">
        <title>Sorghum-associated microbial communities from plants grown in Nebraska, USA.</title>
        <authorList>
            <person name="Schachtman D."/>
        </authorList>
    </citation>
    <scope>NUCLEOTIDE SEQUENCE</scope>
    <source>
        <strain evidence="14">1457</strain>
    </source>
</reference>
<dbReference type="PANTHER" id="PTHR10344">
    <property type="entry name" value="THYMIDYLATE KINASE"/>
    <property type="match status" value="1"/>
</dbReference>
<evidence type="ECO:0000256" key="12">
    <source>
        <dbReference type="SAM" id="MobiDB-lite"/>
    </source>
</evidence>
<dbReference type="InterPro" id="IPR018094">
    <property type="entry name" value="Thymidylate_kinase"/>
</dbReference>
<dbReference type="GO" id="GO:0006233">
    <property type="term" value="P:dTDP biosynthetic process"/>
    <property type="evidence" value="ECO:0007669"/>
    <property type="project" value="InterPro"/>
</dbReference>
<comment type="catalytic activity">
    <reaction evidence="10 11">
        <text>dTMP + ATP = dTDP + ADP</text>
        <dbReference type="Rhea" id="RHEA:13517"/>
        <dbReference type="ChEBI" id="CHEBI:30616"/>
        <dbReference type="ChEBI" id="CHEBI:58369"/>
        <dbReference type="ChEBI" id="CHEBI:63528"/>
        <dbReference type="ChEBI" id="CHEBI:456216"/>
        <dbReference type="EC" id="2.7.4.9"/>
    </reaction>
</comment>
<organism evidence="14 15">
    <name type="scientific">Agrobacterium tumefaciens</name>
    <dbReference type="NCBI Taxonomy" id="358"/>
    <lineage>
        <taxon>Bacteria</taxon>
        <taxon>Pseudomonadati</taxon>
        <taxon>Pseudomonadota</taxon>
        <taxon>Alphaproteobacteria</taxon>
        <taxon>Hyphomicrobiales</taxon>
        <taxon>Rhizobiaceae</taxon>
        <taxon>Rhizobium/Agrobacterium group</taxon>
        <taxon>Agrobacterium</taxon>
        <taxon>Agrobacterium tumefaciens complex</taxon>
    </lineage>
</organism>
<evidence type="ECO:0000256" key="11">
    <source>
        <dbReference type="HAMAP-Rule" id="MF_00165"/>
    </source>
</evidence>
<proteinExistence type="inferred from homology"/>
<dbReference type="AlphaFoldDB" id="A0AAW8LYN0"/>